<dbReference type="Pfam" id="PF00107">
    <property type="entry name" value="ADH_zinc_N"/>
    <property type="match status" value="1"/>
</dbReference>
<reference evidence="7" key="1">
    <citation type="submission" date="2016-02" db="EMBL/GenBank/DDBJ databases">
        <title>Draft genome sequence of Microdochium bolleyi, a fungal endophyte of beachgrass.</title>
        <authorList>
            <consortium name="DOE Joint Genome Institute"/>
            <person name="David A.S."/>
            <person name="May G."/>
            <person name="Haridas S."/>
            <person name="Lim J."/>
            <person name="Wang M."/>
            <person name="Labutti K."/>
            <person name="Lipzen A."/>
            <person name="Barry K."/>
            <person name="Grigoriev I.V."/>
        </authorList>
    </citation>
    <scope>NUCLEOTIDE SEQUENCE [LARGE SCALE GENOMIC DNA]</scope>
    <source>
        <strain evidence="7">J235TASD1</strain>
    </source>
</reference>
<dbReference type="EMBL" id="KQ964254">
    <property type="protein sequence ID" value="KXJ89885.1"/>
    <property type="molecule type" value="Genomic_DNA"/>
</dbReference>
<dbReference type="OrthoDB" id="48317at2759"/>
<keyword evidence="1" id="KW-0521">NADP</keyword>
<evidence type="ECO:0000256" key="3">
    <source>
        <dbReference type="ARBA" id="ARBA00043088"/>
    </source>
</evidence>
<dbReference type="GO" id="GO:0035925">
    <property type="term" value="F:mRNA 3'-UTR AU-rich region binding"/>
    <property type="evidence" value="ECO:0007669"/>
    <property type="project" value="TreeGrafter"/>
</dbReference>
<protein>
    <recommendedName>
        <fullName evidence="4">Probable quinone oxidoreductase</fullName>
    </recommendedName>
    <alternativeName>
        <fullName evidence="3">NADPH:quinone reductase</fullName>
    </alternativeName>
</protein>
<gene>
    <name evidence="6" type="ORF">Micbo1qcDRAFT_165272</name>
</gene>
<dbReference type="InterPro" id="IPR020843">
    <property type="entry name" value="ER"/>
</dbReference>
<sequence>MKAVIFHKHGDSSVLELSTDTPKPTPGPDDVLIRVEYAGVNFVDTYVRNGLYPTQLPCTTGREGAGVIEAIGASVPADQFNLAVGDKVAVFSPGSMAEYMVAPAKGVLKLPESISTREGAAIMLQGLTAWTLARDAHEVKPGETVLIQAAAGGTGGLLVQMCKALGATVIGTTSTDEKAALARQHGADHVVNYKTHNVEEEVNRLTGGKGCHAVFSGIGKDTCAADMAMTRRKGTFVTFGNSSGAIAGVKPLDLSKRNIKLVRPTLANYITERDEFELR</sequence>
<keyword evidence="2" id="KW-0560">Oxidoreductase</keyword>
<dbReference type="InterPro" id="IPR036291">
    <property type="entry name" value="NAD(P)-bd_dom_sf"/>
</dbReference>
<dbReference type="PANTHER" id="PTHR48106:SF13">
    <property type="entry name" value="QUINONE OXIDOREDUCTASE-RELATED"/>
    <property type="match status" value="1"/>
</dbReference>
<dbReference type="SMART" id="SM00829">
    <property type="entry name" value="PKS_ER"/>
    <property type="match status" value="1"/>
</dbReference>
<dbReference type="Pfam" id="PF08240">
    <property type="entry name" value="ADH_N"/>
    <property type="match status" value="1"/>
</dbReference>
<dbReference type="GO" id="GO:0008270">
    <property type="term" value="F:zinc ion binding"/>
    <property type="evidence" value="ECO:0007669"/>
    <property type="project" value="InterPro"/>
</dbReference>
<dbReference type="InterPro" id="IPR011032">
    <property type="entry name" value="GroES-like_sf"/>
</dbReference>
<dbReference type="STRING" id="196109.A0A136IY38"/>
<dbReference type="AlphaFoldDB" id="A0A136IY38"/>
<dbReference type="GO" id="GO:0070402">
    <property type="term" value="F:NADPH binding"/>
    <property type="evidence" value="ECO:0007669"/>
    <property type="project" value="TreeGrafter"/>
</dbReference>
<name>A0A136IY38_9PEZI</name>
<keyword evidence="7" id="KW-1185">Reference proteome</keyword>
<dbReference type="InterPro" id="IPR013154">
    <property type="entry name" value="ADH-like_N"/>
</dbReference>
<feature type="domain" description="Enoyl reductase (ER)" evidence="5">
    <location>
        <begin position="10"/>
        <end position="270"/>
    </location>
</feature>
<accession>A0A136IY38</accession>
<dbReference type="GO" id="GO:0003960">
    <property type="term" value="F:quinone reductase (NADPH) activity"/>
    <property type="evidence" value="ECO:0007669"/>
    <property type="project" value="InterPro"/>
</dbReference>
<evidence type="ECO:0000313" key="7">
    <source>
        <dbReference type="Proteomes" id="UP000070501"/>
    </source>
</evidence>
<evidence type="ECO:0000256" key="1">
    <source>
        <dbReference type="ARBA" id="ARBA00022857"/>
    </source>
</evidence>
<evidence type="ECO:0000256" key="2">
    <source>
        <dbReference type="ARBA" id="ARBA00023002"/>
    </source>
</evidence>
<evidence type="ECO:0000256" key="4">
    <source>
        <dbReference type="ARBA" id="ARBA00070796"/>
    </source>
</evidence>
<dbReference type="GO" id="GO:0005829">
    <property type="term" value="C:cytosol"/>
    <property type="evidence" value="ECO:0007669"/>
    <property type="project" value="TreeGrafter"/>
</dbReference>
<dbReference type="Gene3D" id="3.90.180.10">
    <property type="entry name" value="Medium-chain alcohol dehydrogenases, catalytic domain"/>
    <property type="match status" value="1"/>
</dbReference>
<dbReference type="Proteomes" id="UP000070501">
    <property type="component" value="Unassembled WGS sequence"/>
</dbReference>
<dbReference type="InterPro" id="IPR047618">
    <property type="entry name" value="QOR-like"/>
</dbReference>
<dbReference type="SUPFAM" id="SSF50129">
    <property type="entry name" value="GroES-like"/>
    <property type="match status" value="1"/>
</dbReference>
<evidence type="ECO:0000313" key="6">
    <source>
        <dbReference type="EMBL" id="KXJ89885.1"/>
    </source>
</evidence>
<proteinExistence type="predicted"/>
<dbReference type="InParanoid" id="A0A136IY38"/>
<dbReference type="FunFam" id="3.40.50.720:FF:000053">
    <property type="entry name" value="Quinone oxidoreductase 1"/>
    <property type="match status" value="1"/>
</dbReference>
<dbReference type="InterPro" id="IPR013149">
    <property type="entry name" value="ADH-like_C"/>
</dbReference>
<feature type="non-terminal residue" evidence="6">
    <location>
        <position position="279"/>
    </location>
</feature>
<dbReference type="SUPFAM" id="SSF51735">
    <property type="entry name" value="NAD(P)-binding Rossmann-fold domains"/>
    <property type="match status" value="1"/>
</dbReference>
<dbReference type="PANTHER" id="PTHR48106">
    <property type="entry name" value="QUINONE OXIDOREDUCTASE PIG3-RELATED"/>
    <property type="match status" value="1"/>
</dbReference>
<evidence type="ECO:0000259" key="5">
    <source>
        <dbReference type="SMART" id="SM00829"/>
    </source>
</evidence>
<dbReference type="InterPro" id="IPR002364">
    <property type="entry name" value="Quin_OxRdtase/zeta-crystal_CS"/>
</dbReference>
<organism evidence="6 7">
    <name type="scientific">Microdochium bolleyi</name>
    <dbReference type="NCBI Taxonomy" id="196109"/>
    <lineage>
        <taxon>Eukaryota</taxon>
        <taxon>Fungi</taxon>
        <taxon>Dikarya</taxon>
        <taxon>Ascomycota</taxon>
        <taxon>Pezizomycotina</taxon>
        <taxon>Sordariomycetes</taxon>
        <taxon>Xylariomycetidae</taxon>
        <taxon>Xylariales</taxon>
        <taxon>Microdochiaceae</taxon>
        <taxon>Microdochium</taxon>
    </lineage>
</organism>
<dbReference type="CDD" id="cd05286">
    <property type="entry name" value="QOR2"/>
    <property type="match status" value="1"/>
</dbReference>
<dbReference type="PROSITE" id="PS01162">
    <property type="entry name" value="QOR_ZETA_CRYSTAL"/>
    <property type="match status" value="1"/>
</dbReference>
<dbReference type="Gene3D" id="3.40.50.720">
    <property type="entry name" value="NAD(P)-binding Rossmann-like Domain"/>
    <property type="match status" value="1"/>
</dbReference>